<dbReference type="InterPro" id="IPR011009">
    <property type="entry name" value="Kinase-like_dom_sf"/>
</dbReference>
<accession>A0A7X4YPB8</accession>
<dbReference type="AlphaFoldDB" id="A0A7X4YPB8"/>
<sequence length="331" mass="38103">MMNLSTMLQGMADDRPAKQLIKKWKHDEDSLRFWRASSNFVYVFTREGKRQFLRFIHASDNSAAQIEAELDFIVYLAANGYPAAKPVASVHGRWLERMADEELGVYYGVAFEQAEGSHVPLGDMSAEQLFGWGRSLARLHELSAGYAPDAGRPERWGWRDVMAWTYEVLERHREGEALREWNRVQAWLESLPADGNHVGLIHYDFQPDNVFDRGVQGDYGVIDFDDAMQHWFAADIAAALGDLDDFSDPETRAIRDIFIRGYTSARPLGISLEETFAGFRRFDRLYGFARIIRSMERVDEASAPEWMKQLLAKFRGHCDRRRGWFQEAGSF</sequence>
<dbReference type="PANTHER" id="PTHR21064">
    <property type="entry name" value="AMINOGLYCOSIDE PHOSPHOTRANSFERASE DOMAIN-CONTAINING PROTEIN-RELATED"/>
    <property type="match status" value="1"/>
</dbReference>
<proteinExistence type="inferred from homology"/>
<dbReference type="EMBL" id="JAAAMU010000006">
    <property type="protein sequence ID" value="NBC69998.1"/>
    <property type="molecule type" value="Genomic_DNA"/>
</dbReference>
<evidence type="ECO:0000259" key="2">
    <source>
        <dbReference type="Pfam" id="PF01636"/>
    </source>
</evidence>
<comment type="caution">
    <text evidence="3">The sequence shown here is derived from an EMBL/GenBank/DDBJ whole genome shotgun (WGS) entry which is preliminary data.</text>
</comment>
<keyword evidence="4" id="KW-1185">Reference proteome</keyword>
<organism evidence="3 4">
    <name type="scientific">Paenibacillus sacheonensis</name>
    <dbReference type="NCBI Taxonomy" id="742054"/>
    <lineage>
        <taxon>Bacteria</taxon>
        <taxon>Bacillati</taxon>
        <taxon>Bacillota</taxon>
        <taxon>Bacilli</taxon>
        <taxon>Bacillales</taxon>
        <taxon>Paenibacillaceae</taxon>
        <taxon>Paenibacillus</taxon>
    </lineage>
</organism>
<dbReference type="GO" id="GO:0019202">
    <property type="term" value="F:amino acid kinase activity"/>
    <property type="evidence" value="ECO:0007669"/>
    <property type="project" value="TreeGrafter"/>
</dbReference>
<comment type="similarity">
    <text evidence="1">Belongs to the pseudomonas-type ThrB family.</text>
</comment>
<dbReference type="PANTHER" id="PTHR21064:SF6">
    <property type="entry name" value="AMINOGLYCOSIDE PHOSPHOTRANSFERASE DOMAIN-CONTAINING PROTEIN"/>
    <property type="match status" value="1"/>
</dbReference>
<evidence type="ECO:0000313" key="3">
    <source>
        <dbReference type="EMBL" id="NBC69998.1"/>
    </source>
</evidence>
<keyword evidence="3" id="KW-0808">Transferase</keyword>
<dbReference type="SUPFAM" id="SSF56112">
    <property type="entry name" value="Protein kinase-like (PK-like)"/>
    <property type="match status" value="1"/>
</dbReference>
<name>A0A7X4YPB8_9BACL</name>
<evidence type="ECO:0000256" key="1">
    <source>
        <dbReference type="ARBA" id="ARBA00038240"/>
    </source>
</evidence>
<dbReference type="InterPro" id="IPR050249">
    <property type="entry name" value="Pseudomonas-type_ThrB"/>
</dbReference>
<feature type="domain" description="Aminoglycoside phosphotransferase" evidence="2">
    <location>
        <begin position="37"/>
        <end position="263"/>
    </location>
</feature>
<dbReference type="OrthoDB" id="4030632at2"/>
<dbReference type="Pfam" id="PF01636">
    <property type="entry name" value="APH"/>
    <property type="match status" value="1"/>
</dbReference>
<dbReference type="Proteomes" id="UP000558113">
    <property type="component" value="Unassembled WGS sequence"/>
</dbReference>
<gene>
    <name evidence="3" type="ORF">GT003_13455</name>
</gene>
<dbReference type="Gene3D" id="3.90.1200.10">
    <property type="match status" value="1"/>
</dbReference>
<dbReference type="InterPro" id="IPR002575">
    <property type="entry name" value="Aminoglycoside_PTrfase"/>
</dbReference>
<dbReference type="RefSeq" id="WP_161698491.1">
    <property type="nucleotide sequence ID" value="NZ_JAAAMU010000006.1"/>
</dbReference>
<protein>
    <submittedName>
        <fullName evidence="3">Phosphotransferase</fullName>
    </submittedName>
</protein>
<reference evidence="3 4" key="1">
    <citation type="submission" date="2020-01" db="EMBL/GenBank/DDBJ databases">
        <title>Paenibacillus soybeanensis sp. nov. isolated from the nodules of soybean (Glycine max(L.) Merr).</title>
        <authorList>
            <person name="Wang H."/>
        </authorList>
    </citation>
    <scope>NUCLEOTIDE SEQUENCE [LARGE SCALE GENOMIC DNA]</scope>
    <source>
        <strain evidence="3 4">DSM 23054</strain>
    </source>
</reference>
<evidence type="ECO:0000313" key="4">
    <source>
        <dbReference type="Proteomes" id="UP000558113"/>
    </source>
</evidence>